<sequence length="49" mass="5561">MRLTEQGKQFKSQFTGAWQVATGEHESLGRISRGMKVNEEISNVPRRGK</sequence>
<organism evidence="1">
    <name type="scientific">marine metagenome</name>
    <dbReference type="NCBI Taxonomy" id="408172"/>
    <lineage>
        <taxon>unclassified sequences</taxon>
        <taxon>metagenomes</taxon>
        <taxon>ecological metagenomes</taxon>
    </lineage>
</organism>
<dbReference type="AlphaFoldDB" id="A0A382KHT6"/>
<dbReference type="EMBL" id="UINC01079988">
    <property type="protein sequence ID" value="SVC22517.1"/>
    <property type="molecule type" value="Genomic_DNA"/>
</dbReference>
<proteinExistence type="predicted"/>
<evidence type="ECO:0000313" key="1">
    <source>
        <dbReference type="EMBL" id="SVC22517.1"/>
    </source>
</evidence>
<protein>
    <submittedName>
        <fullName evidence="1">Uncharacterized protein</fullName>
    </submittedName>
</protein>
<name>A0A382KHT6_9ZZZZ</name>
<reference evidence="1" key="1">
    <citation type="submission" date="2018-05" db="EMBL/GenBank/DDBJ databases">
        <authorList>
            <person name="Lanie J.A."/>
            <person name="Ng W.-L."/>
            <person name="Kazmierczak K.M."/>
            <person name="Andrzejewski T.M."/>
            <person name="Davidsen T.M."/>
            <person name="Wayne K.J."/>
            <person name="Tettelin H."/>
            <person name="Glass J.I."/>
            <person name="Rusch D."/>
            <person name="Podicherti R."/>
            <person name="Tsui H.-C.T."/>
            <person name="Winkler M.E."/>
        </authorList>
    </citation>
    <scope>NUCLEOTIDE SEQUENCE</scope>
</reference>
<gene>
    <name evidence="1" type="ORF">METZ01_LOCUS275371</name>
</gene>
<accession>A0A382KHT6</accession>